<evidence type="ECO:0000256" key="5">
    <source>
        <dbReference type="ARBA" id="ARBA00004853"/>
    </source>
</evidence>
<dbReference type="FunFam" id="3.40.50.10990:FF:000001">
    <property type="entry name" value="Riboflavin biosynthesis protein RibBA"/>
    <property type="match status" value="1"/>
</dbReference>
<evidence type="ECO:0000256" key="15">
    <source>
        <dbReference type="ARBA" id="ARBA00023211"/>
    </source>
</evidence>
<keyword evidence="23" id="KW-1185">Reference proteome</keyword>
<name>A0A0R1VMQ1_9LACO</name>
<evidence type="ECO:0000256" key="3">
    <source>
        <dbReference type="ARBA" id="ARBA00001946"/>
    </source>
</evidence>
<dbReference type="GO" id="GO:0003935">
    <property type="term" value="F:GTP cyclohydrolase II activity"/>
    <property type="evidence" value="ECO:0007669"/>
    <property type="project" value="UniProtKB-UniRule"/>
</dbReference>
<evidence type="ECO:0000256" key="2">
    <source>
        <dbReference type="ARBA" id="ARBA00001936"/>
    </source>
</evidence>
<dbReference type="RefSeq" id="WP_057871193.1">
    <property type="nucleotide sequence ID" value="NZ_AZGB01000009.1"/>
</dbReference>
<dbReference type="GO" id="GO:0005525">
    <property type="term" value="F:GTP binding"/>
    <property type="evidence" value="ECO:0007669"/>
    <property type="project" value="UniProtKB-KW"/>
</dbReference>
<dbReference type="EC" id="3.5.4.25" evidence="20"/>
<dbReference type="NCBIfam" id="NF001591">
    <property type="entry name" value="PRK00393.1"/>
    <property type="match status" value="1"/>
</dbReference>
<keyword evidence="9 20" id="KW-0479">Metal-binding</keyword>
<comment type="similarity">
    <text evidence="20">Belongs to the GTP cyclohydrolase II family.</text>
</comment>
<comment type="function">
    <text evidence="18 20">Catalyzes the conversion of GTP to 2,5-diamino-6-ribosylamino-4(3H)-pyrimidinone 5'-phosphate (DARP), formate and pyrophosphate.</text>
</comment>
<keyword evidence="10 20" id="KW-0547">Nucleotide-binding</keyword>
<dbReference type="GO" id="GO:0008686">
    <property type="term" value="F:3,4-dihydroxy-2-butanone-4-phosphate synthase activity"/>
    <property type="evidence" value="ECO:0007669"/>
    <property type="project" value="UniProtKB-EC"/>
</dbReference>
<proteinExistence type="inferred from homology"/>
<feature type="binding site" evidence="20">
    <location>
        <begin position="256"/>
        <end position="260"/>
    </location>
    <ligand>
        <name>GTP</name>
        <dbReference type="ChEBI" id="CHEBI:37565"/>
    </ligand>
</feature>
<evidence type="ECO:0000256" key="17">
    <source>
        <dbReference type="ARBA" id="ARBA00023268"/>
    </source>
</evidence>
<comment type="similarity">
    <text evidence="7">In the N-terminal section; belongs to the DHBP synthase family.</text>
</comment>
<dbReference type="InterPro" id="IPR017945">
    <property type="entry name" value="DHBP_synth_RibB-like_a/b_dom"/>
</dbReference>
<evidence type="ECO:0000259" key="21">
    <source>
        <dbReference type="Pfam" id="PF00925"/>
    </source>
</evidence>
<comment type="cofactor">
    <cofactor evidence="2">
        <name>Mn(2+)</name>
        <dbReference type="ChEBI" id="CHEBI:29035"/>
    </cofactor>
</comment>
<comment type="cofactor">
    <cofactor evidence="3">
        <name>Mg(2+)</name>
        <dbReference type="ChEBI" id="CHEBI:18420"/>
    </cofactor>
</comment>
<feature type="binding site" evidence="20">
    <location>
        <position position="362"/>
    </location>
    <ligand>
        <name>GTP</name>
        <dbReference type="ChEBI" id="CHEBI:37565"/>
    </ligand>
</feature>
<comment type="pathway">
    <text evidence="6">Cofactor biosynthesis; riboflavin biosynthesis; 2-hydroxy-3-oxobutyl phosphate from D-ribulose 5-phosphate: step 1/1.</text>
</comment>
<keyword evidence="8 20" id="KW-0686">Riboflavin biosynthesis</keyword>
<feature type="binding site" evidence="20">
    <location>
        <position position="277"/>
    </location>
    <ligand>
        <name>GTP</name>
        <dbReference type="ChEBI" id="CHEBI:37565"/>
    </ligand>
</feature>
<evidence type="ECO:0000256" key="13">
    <source>
        <dbReference type="ARBA" id="ARBA00022842"/>
    </source>
</evidence>
<dbReference type="InterPro" id="IPR000926">
    <property type="entry name" value="RibA"/>
</dbReference>
<comment type="catalytic activity">
    <reaction evidence="1">
        <text>D-ribulose 5-phosphate = (2S)-2-hydroxy-3-oxobutyl phosphate + formate + H(+)</text>
        <dbReference type="Rhea" id="RHEA:18457"/>
        <dbReference type="ChEBI" id="CHEBI:15378"/>
        <dbReference type="ChEBI" id="CHEBI:15740"/>
        <dbReference type="ChEBI" id="CHEBI:58121"/>
        <dbReference type="ChEBI" id="CHEBI:58830"/>
        <dbReference type="EC" id="4.1.99.12"/>
    </reaction>
</comment>
<feature type="binding site" evidence="20">
    <location>
        <position position="261"/>
    </location>
    <ligand>
        <name>Zn(2+)</name>
        <dbReference type="ChEBI" id="CHEBI:29105"/>
        <note>catalytic</note>
    </ligand>
</feature>
<comment type="pathway">
    <text evidence="5 20">Cofactor biosynthesis; riboflavin biosynthesis; 5-amino-6-(D-ribitylamino)uracil from GTP: step 1/4.</text>
</comment>
<dbReference type="InterPro" id="IPR000422">
    <property type="entry name" value="DHBP_synthase_RibB"/>
</dbReference>
<feature type="binding site" evidence="20">
    <location>
        <position position="272"/>
    </location>
    <ligand>
        <name>Zn(2+)</name>
        <dbReference type="ChEBI" id="CHEBI:29105"/>
        <note>catalytic</note>
    </ligand>
</feature>
<gene>
    <name evidence="20" type="primary">ribA</name>
    <name evidence="22" type="ORF">FC89_GL000411</name>
</gene>
<keyword evidence="14 20" id="KW-0342">GTP-binding</keyword>
<feature type="active site" description="Proton acceptor" evidence="20">
    <location>
        <position position="334"/>
    </location>
</feature>
<organism evidence="22 23">
    <name type="scientific">Liquorilactobacillus ghanensis DSM 18630</name>
    <dbReference type="NCBI Taxonomy" id="1423750"/>
    <lineage>
        <taxon>Bacteria</taxon>
        <taxon>Bacillati</taxon>
        <taxon>Bacillota</taxon>
        <taxon>Bacilli</taxon>
        <taxon>Lactobacillales</taxon>
        <taxon>Lactobacillaceae</taxon>
        <taxon>Liquorilactobacillus</taxon>
    </lineage>
</organism>
<feature type="binding site" evidence="20">
    <location>
        <begin position="299"/>
        <end position="301"/>
    </location>
    <ligand>
        <name>GTP</name>
        <dbReference type="ChEBI" id="CHEBI:37565"/>
    </ligand>
</feature>
<dbReference type="PIRSF" id="PIRSF001259">
    <property type="entry name" value="RibA"/>
    <property type="match status" value="1"/>
</dbReference>
<dbReference type="InterPro" id="IPR036144">
    <property type="entry name" value="RibA-like_sf"/>
</dbReference>
<evidence type="ECO:0000256" key="8">
    <source>
        <dbReference type="ARBA" id="ARBA00022619"/>
    </source>
</evidence>
<keyword evidence="16" id="KW-0456">Lyase</keyword>
<comment type="catalytic activity">
    <reaction evidence="19 20">
        <text>GTP + 4 H2O = 2,5-diamino-6-hydroxy-4-(5-phosphoribosylamino)-pyrimidine + formate + 2 phosphate + 3 H(+)</text>
        <dbReference type="Rhea" id="RHEA:23704"/>
        <dbReference type="ChEBI" id="CHEBI:15377"/>
        <dbReference type="ChEBI" id="CHEBI:15378"/>
        <dbReference type="ChEBI" id="CHEBI:15740"/>
        <dbReference type="ChEBI" id="CHEBI:37565"/>
        <dbReference type="ChEBI" id="CHEBI:43474"/>
        <dbReference type="ChEBI" id="CHEBI:58614"/>
        <dbReference type="EC" id="3.5.4.25"/>
    </reaction>
</comment>
<evidence type="ECO:0000256" key="20">
    <source>
        <dbReference type="HAMAP-Rule" id="MF_00179"/>
    </source>
</evidence>
<dbReference type="SUPFAM" id="SSF142695">
    <property type="entry name" value="RibA-like"/>
    <property type="match status" value="1"/>
</dbReference>
<keyword evidence="15" id="KW-0464">Manganese</keyword>
<dbReference type="FunFam" id="3.90.870.10:FF:000001">
    <property type="entry name" value="Riboflavin biosynthesis protein RibBA"/>
    <property type="match status" value="1"/>
</dbReference>
<sequence length="406" mass="44304">MKSNKIIQRVEQALTTLKKGGLVIVTDDENREAEGDMIGLAEFATAKTVNRMVTKARGLMCVPMDPKVAQRLNLLPMSADSTDAFHTAFTVSVDAKTTSTGISAFDRAATIKKLADPNAQLADFYQPGHIFPLIARKNGVLERGGHTEAAVDLAKLAGAQPVAYIMEILKKDGTMARRKDLKAFAEGMQLPLLSIADLKKYRYLKNIGVADSAVKVNLPTRYGNFLVEAFTTYNNQEPTLLISKGEVKAGQPLLVRLHSECLTGDLLGSKRCDCGDQLDLALKKIAAEKSGAILYLRQEGRGIGLLNKLKAYQLQQQEGLDTVAANLALGFAADERNYGIAAAILHQKGVAAVDLLTNNPDKIAQLESFGIKVRQRIGLEGQVYPENLSYLRTKKQRMGHLLREVN</sequence>
<dbReference type="GeneID" id="98318461"/>
<evidence type="ECO:0000256" key="12">
    <source>
        <dbReference type="ARBA" id="ARBA00022833"/>
    </source>
</evidence>
<keyword evidence="13" id="KW-0460">Magnesium</keyword>
<feature type="binding site" evidence="20">
    <location>
        <position position="322"/>
    </location>
    <ligand>
        <name>GTP</name>
        <dbReference type="ChEBI" id="CHEBI:37565"/>
    </ligand>
</feature>
<dbReference type="CDD" id="cd00641">
    <property type="entry name" value="GTP_cyclohydro2"/>
    <property type="match status" value="1"/>
</dbReference>
<dbReference type="Pfam" id="PF00925">
    <property type="entry name" value="GTP_cyclohydro2"/>
    <property type="match status" value="1"/>
</dbReference>
<dbReference type="EMBL" id="AZGB01000009">
    <property type="protein sequence ID" value="KRM07096.1"/>
    <property type="molecule type" value="Genomic_DNA"/>
</dbReference>
<evidence type="ECO:0000256" key="14">
    <source>
        <dbReference type="ARBA" id="ARBA00023134"/>
    </source>
</evidence>
<protein>
    <recommendedName>
        <fullName evidence="20">GTP cyclohydrolase-2</fullName>
        <ecNumber evidence="20">3.5.4.25</ecNumber>
    </recommendedName>
    <alternativeName>
        <fullName evidence="20">GTP cyclohydrolase II</fullName>
    </alternativeName>
</protein>
<comment type="function">
    <text evidence="4">Catalyzes the conversion of D-ribulose 5-phosphate to formate and 3,4-dihydroxy-2-butanone 4-phosphate.</text>
</comment>
<feature type="domain" description="GTP cyclohydrolase II" evidence="21">
    <location>
        <begin position="214"/>
        <end position="377"/>
    </location>
</feature>
<dbReference type="PATRIC" id="fig|1423750.3.peg.420"/>
<keyword evidence="11 20" id="KW-0378">Hydrolase</keyword>
<evidence type="ECO:0000256" key="18">
    <source>
        <dbReference type="ARBA" id="ARBA00043932"/>
    </source>
</evidence>
<evidence type="ECO:0000256" key="1">
    <source>
        <dbReference type="ARBA" id="ARBA00000141"/>
    </source>
</evidence>
<evidence type="ECO:0000256" key="11">
    <source>
        <dbReference type="ARBA" id="ARBA00022801"/>
    </source>
</evidence>
<dbReference type="Gene3D" id="3.40.50.10990">
    <property type="entry name" value="GTP cyclohydrolase II"/>
    <property type="match status" value="1"/>
</dbReference>
<evidence type="ECO:0000256" key="4">
    <source>
        <dbReference type="ARBA" id="ARBA00002284"/>
    </source>
</evidence>
<evidence type="ECO:0000256" key="6">
    <source>
        <dbReference type="ARBA" id="ARBA00004904"/>
    </source>
</evidence>
<accession>A0A0R1VMQ1</accession>
<dbReference type="NCBIfam" id="TIGR00505">
    <property type="entry name" value="ribA"/>
    <property type="match status" value="1"/>
</dbReference>
<dbReference type="AlphaFoldDB" id="A0A0R1VMQ1"/>
<keyword evidence="17" id="KW-0511">Multifunctional enzyme</keyword>
<feature type="binding site" evidence="20">
    <location>
        <position position="357"/>
    </location>
    <ligand>
        <name>GTP</name>
        <dbReference type="ChEBI" id="CHEBI:37565"/>
    </ligand>
</feature>
<dbReference type="HAMAP" id="MF_00179">
    <property type="entry name" value="RibA"/>
    <property type="match status" value="1"/>
</dbReference>
<feature type="binding site" evidence="20">
    <location>
        <position position="274"/>
    </location>
    <ligand>
        <name>Zn(2+)</name>
        <dbReference type="ChEBI" id="CHEBI:29105"/>
        <note>catalytic</note>
    </ligand>
</feature>
<feature type="active site" description="Nucleophile" evidence="20">
    <location>
        <position position="336"/>
    </location>
</feature>
<evidence type="ECO:0000313" key="22">
    <source>
        <dbReference type="EMBL" id="KRM07096.1"/>
    </source>
</evidence>
<dbReference type="OrthoDB" id="9793111at2"/>
<dbReference type="PANTHER" id="PTHR21327">
    <property type="entry name" value="GTP CYCLOHYDROLASE II-RELATED"/>
    <property type="match status" value="1"/>
</dbReference>
<dbReference type="Pfam" id="PF00926">
    <property type="entry name" value="DHBP_synthase"/>
    <property type="match status" value="1"/>
</dbReference>
<dbReference type="GO" id="GO:0009231">
    <property type="term" value="P:riboflavin biosynthetic process"/>
    <property type="evidence" value="ECO:0007669"/>
    <property type="project" value="UniProtKB-UniRule"/>
</dbReference>
<comment type="caution">
    <text evidence="22">The sequence shown here is derived from an EMBL/GenBank/DDBJ whole genome shotgun (WGS) entry which is preliminary data.</text>
</comment>
<dbReference type="Proteomes" id="UP000051451">
    <property type="component" value="Unassembled WGS sequence"/>
</dbReference>
<dbReference type="GO" id="GO:0005829">
    <property type="term" value="C:cytosol"/>
    <property type="evidence" value="ECO:0007669"/>
    <property type="project" value="TreeGrafter"/>
</dbReference>
<evidence type="ECO:0000256" key="19">
    <source>
        <dbReference type="ARBA" id="ARBA00049295"/>
    </source>
</evidence>
<dbReference type="InterPro" id="IPR032677">
    <property type="entry name" value="GTP_cyclohydro_II"/>
</dbReference>
<reference evidence="22 23" key="1">
    <citation type="journal article" date="2015" name="Genome Announc.">
        <title>Expanding the biotechnology potential of lactobacilli through comparative genomics of 213 strains and associated genera.</title>
        <authorList>
            <person name="Sun Z."/>
            <person name="Harris H.M."/>
            <person name="McCann A."/>
            <person name="Guo C."/>
            <person name="Argimon S."/>
            <person name="Zhang W."/>
            <person name="Yang X."/>
            <person name="Jeffery I.B."/>
            <person name="Cooney J.C."/>
            <person name="Kagawa T.F."/>
            <person name="Liu W."/>
            <person name="Song Y."/>
            <person name="Salvetti E."/>
            <person name="Wrobel A."/>
            <person name="Rasinkangas P."/>
            <person name="Parkhill J."/>
            <person name="Rea M.C."/>
            <person name="O'Sullivan O."/>
            <person name="Ritari J."/>
            <person name="Douillard F.P."/>
            <person name="Paul Ross R."/>
            <person name="Yang R."/>
            <person name="Briner A.E."/>
            <person name="Felis G.E."/>
            <person name="de Vos W.M."/>
            <person name="Barrangou R."/>
            <person name="Klaenhammer T.R."/>
            <person name="Caufield P.W."/>
            <person name="Cui Y."/>
            <person name="Zhang H."/>
            <person name="O'Toole P.W."/>
        </authorList>
    </citation>
    <scope>NUCLEOTIDE SEQUENCE [LARGE SCALE GENOMIC DNA]</scope>
    <source>
        <strain evidence="22 23">DSM 18630</strain>
    </source>
</reference>
<dbReference type="Gene3D" id="3.90.870.10">
    <property type="entry name" value="DHBP synthase"/>
    <property type="match status" value="1"/>
</dbReference>
<dbReference type="NCBIfam" id="TIGR00506">
    <property type="entry name" value="ribB"/>
    <property type="match status" value="1"/>
</dbReference>
<keyword evidence="12 20" id="KW-0862">Zinc</keyword>
<evidence type="ECO:0000256" key="9">
    <source>
        <dbReference type="ARBA" id="ARBA00022723"/>
    </source>
</evidence>
<dbReference type="GO" id="GO:0008270">
    <property type="term" value="F:zinc ion binding"/>
    <property type="evidence" value="ECO:0007669"/>
    <property type="project" value="UniProtKB-UniRule"/>
</dbReference>
<evidence type="ECO:0000256" key="16">
    <source>
        <dbReference type="ARBA" id="ARBA00023239"/>
    </source>
</evidence>
<evidence type="ECO:0000256" key="10">
    <source>
        <dbReference type="ARBA" id="ARBA00022741"/>
    </source>
</evidence>
<evidence type="ECO:0000313" key="23">
    <source>
        <dbReference type="Proteomes" id="UP000051451"/>
    </source>
</evidence>
<dbReference type="SUPFAM" id="SSF55821">
    <property type="entry name" value="YrdC/RibB"/>
    <property type="match status" value="1"/>
</dbReference>
<dbReference type="PANTHER" id="PTHR21327:SF18">
    <property type="entry name" value="3,4-DIHYDROXY-2-BUTANONE 4-PHOSPHATE SYNTHASE"/>
    <property type="match status" value="1"/>
</dbReference>
<evidence type="ECO:0000256" key="7">
    <source>
        <dbReference type="ARBA" id="ARBA00005520"/>
    </source>
</evidence>
<dbReference type="UniPathway" id="UPA00275">
    <property type="reaction ID" value="UER00399"/>
</dbReference>
<comment type="cofactor">
    <cofactor evidence="20">
        <name>Zn(2+)</name>
        <dbReference type="ChEBI" id="CHEBI:29105"/>
    </cofactor>
    <text evidence="20">Binds 1 zinc ion per subunit.</text>
</comment>
<dbReference type="STRING" id="1423750.FC89_GL000411"/>